<dbReference type="AlphaFoldDB" id="A0A6A0A533"/>
<feature type="non-terminal residue" evidence="1">
    <location>
        <position position="62"/>
    </location>
</feature>
<comment type="caution">
    <text evidence="1">The sequence shown here is derived from an EMBL/GenBank/DDBJ whole genome shotgun (WGS) entry which is preliminary data.</text>
</comment>
<sequence>MAQRQYDPAPRPKQDLEKPVSAVKELPFLTISSQVEQTSQLLWCFADWARQPENSRDRMTQA</sequence>
<dbReference type="Proteomes" id="UP000485058">
    <property type="component" value="Unassembled WGS sequence"/>
</dbReference>
<name>A0A6A0A533_HAELA</name>
<reference evidence="1 2" key="1">
    <citation type="submission" date="2020-02" db="EMBL/GenBank/DDBJ databases">
        <title>Draft genome sequence of Haematococcus lacustris strain NIES-144.</title>
        <authorList>
            <person name="Morimoto D."/>
            <person name="Nakagawa S."/>
            <person name="Yoshida T."/>
            <person name="Sawayama S."/>
        </authorList>
    </citation>
    <scope>NUCLEOTIDE SEQUENCE [LARGE SCALE GENOMIC DNA]</scope>
    <source>
        <strain evidence="1 2">NIES-144</strain>
    </source>
</reference>
<keyword evidence="2" id="KW-1185">Reference proteome</keyword>
<dbReference type="EMBL" id="BLLF01003419">
    <property type="protein sequence ID" value="GFH27282.1"/>
    <property type="molecule type" value="Genomic_DNA"/>
</dbReference>
<accession>A0A6A0A533</accession>
<feature type="non-terminal residue" evidence="1">
    <location>
        <position position="1"/>
    </location>
</feature>
<evidence type="ECO:0000313" key="1">
    <source>
        <dbReference type="EMBL" id="GFH27282.1"/>
    </source>
</evidence>
<organism evidence="1 2">
    <name type="scientific">Haematococcus lacustris</name>
    <name type="common">Green alga</name>
    <name type="synonym">Haematococcus pluvialis</name>
    <dbReference type="NCBI Taxonomy" id="44745"/>
    <lineage>
        <taxon>Eukaryota</taxon>
        <taxon>Viridiplantae</taxon>
        <taxon>Chlorophyta</taxon>
        <taxon>core chlorophytes</taxon>
        <taxon>Chlorophyceae</taxon>
        <taxon>CS clade</taxon>
        <taxon>Chlamydomonadales</taxon>
        <taxon>Haematococcaceae</taxon>
        <taxon>Haematococcus</taxon>
    </lineage>
</organism>
<gene>
    <name evidence="1" type="ORF">HaLaN_25578</name>
</gene>
<proteinExistence type="predicted"/>
<evidence type="ECO:0000313" key="2">
    <source>
        <dbReference type="Proteomes" id="UP000485058"/>
    </source>
</evidence>
<protein>
    <submittedName>
        <fullName evidence="1">Uncharacterized protein</fullName>
    </submittedName>
</protein>